<proteinExistence type="predicted"/>
<accession>A0A7Z0DXC1</accession>
<dbReference type="InterPro" id="IPR036291">
    <property type="entry name" value="NAD(P)-bd_dom_sf"/>
</dbReference>
<name>A0A7Z0DXC1_RHILE</name>
<gene>
    <name evidence="1" type="ORF">GGI64_002192</name>
</gene>
<dbReference type="AlphaFoldDB" id="A0A7Z0DXC1"/>
<comment type="caution">
    <text evidence="1">The sequence shown here is derived from an EMBL/GenBank/DDBJ whole genome shotgun (WGS) entry which is preliminary data.</text>
</comment>
<organism evidence="1 2">
    <name type="scientific">Rhizobium leguminosarum</name>
    <dbReference type="NCBI Taxonomy" id="384"/>
    <lineage>
        <taxon>Bacteria</taxon>
        <taxon>Pseudomonadati</taxon>
        <taxon>Pseudomonadota</taxon>
        <taxon>Alphaproteobacteria</taxon>
        <taxon>Hyphomicrobiales</taxon>
        <taxon>Rhizobiaceae</taxon>
        <taxon>Rhizobium/Agrobacterium group</taxon>
        <taxon>Rhizobium</taxon>
    </lineage>
</organism>
<dbReference type="Gene3D" id="3.40.50.720">
    <property type="entry name" value="NAD(P)-binding Rossmann-like Domain"/>
    <property type="match status" value="1"/>
</dbReference>
<protein>
    <submittedName>
        <fullName evidence="1">Glutamyl-tRNA reductase</fullName>
    </submittedName>
</protein>
<dbReference type="EMBL" id="JACBZV010000003">
    <property type="protein sequence ID" value="NYJ11141.1"/>
    <property type="molecule type" value="Genomic_DNA"/>
</dbReference>
<evidence type="ECO:0000313" key="1">
    <source>
        <dbReference type="EMBL" id="NYJ11141.1"/>
    </source>
</evidence>
<reference evidence="1 2" key="1">
    <citation type="submission" date="2020-07" db="EMBL/GenBank/DDBJ databases">
        <title>Genomic Encyclopedia of Type Strains, Phase IV (KMG-V): Genome sequencing to study the core and pangenomes of soil and plant-associated prokaryotes.</title>
        <authorList>
            <person name="Whitman W."/>
        </authorList>
    </citation>
    <scope>NUCLEOTIDE SEQUENCE [LARGE SCALE GENOMIC DNA]</scope>
    <source>
        <strain evidence="1 2">SEMIA 4052</strain>
    </source>
</reference>
<evidence type="ECO:0000313" key="2">
    <source>
        <dbReference type="Proteomes" id="UP000535276"/>
    </source>
</evidence>
<dbReference type="Proteomes" id="UP000535276">
    <property type="component" value="Unassembled WGS sequence"/>
</dbReference>
<dbReference type="SUPFAM" id="SSF51735">
    <property type="entry name" value="NAD(P)-binding Rossmann-fold domains"/>
    <property type="match status" value="1"/>
</dbReference>
<sequence>MSGDRLSLLIIGGYGTFGGRLARLLGDESRLRLLIAGRSLEKADDFVADLRAPKDGSEGLGSSISARACRPCASIAMVIWRNS</sequence>